<evidence type="ECO:0000313" key="3">
    <source>
        <dbReference type="Proteomes" id="UP000682134"/>
    </source>
</evidence>
<dbReference type="InterPro" id="IPR000182">
    <property type="entry name" value="GNAT_dom"/>
</dbReference>
<dbReference type="Pfam" id="PF00583">
    <property type="entry name" value="Acetyltransf_1"/>
    <property type="match status" value="1"/>
</dbReference>
<organism evidence="2 3">
    <name type="scientific">Gottfriedia endophytica</name>
    <dbReference type="NCBI Taxonomy" id="2820819"/>
    <lineage>
        <taxon>Bacteria</taxon>
        <taxon>Bacillati</taxon>
        <taxon>Bacillota</taxon>
        <taxon>Bacilli</taxon>
        <taxon>Bacillales</taxon>
        <taxon>Bacillaceae</taxon>
        <taxon>Gottfriedia</taxon>
    </lineage>
</organism>
<dbReference type="SUPFAM" id="SSF55729">
    <property type="entry name" value="Acyl-CoA N-acyltransferases (Nat)"/>
    <property type="match status" value="1"/>
</dbReference>
<dbReference type="InterPro" id="IPR016181">
    <property type="entry name" value="Acyl_CoA_acyltransferase"/>
</dbReference>
<feature type="domain" description="N-acetyltransferase" evidence="1">
    <location>
        <begin position="2"/>
        <end position="168"/>
    </location>
</feature>
<evidence type="ECO:0000313" key="2">
    <source>
        <dbReference type="EMBL" id="MBP0726293.1"/>
    </source>
</evidence>
<dbReference type="Gene3D" id="3.40.630.30">
    <property type="match status" value="1"/>
</dbReference>
<keyword evidence="3" id="KW-1185">Reference proteome</keyword>
<dbReference type="EMBL" id="JAGIYQ010000010">
    <property type="protein sequence ID" value="MBP0726293.1"/>
    <property type="molecule type" value="Genomic_DNA"/>
</dbReference>
<evidence type="ECO:0000259" key="1">
    <source>
        <dbReference type="PROSITE" id="PS51186"/>
    </source>
</evidence>
<dbReference type="RefSeq" id="WP_209406638.1">
    <property type="nucleotide sequence ID" value="NZ_JAGIYQ010000010.1"/>
</dbReference>
<dbReference type="PROSITE" id="PS51186">
    <property type="entry name" value="GNAT"/>
    <property type="match status" value="1"/>
</dbReference>
<protein>
    <submittedName>
        <fullName evidence="2">GNAT family N-acetyltransferase</fullName>
    </submittedName>
</protein>
<accession>A0A940NRM7</accession>
<dbReference type="Proteomes" id="UP000682134">
    <property type="component" value="Unassembled WGS sequence"/>
</dbReference>
<comment type="caution">
    <text evidence="2">The sequence shown here is derived from an EMBL/GenBank/DDBJ whole genome shotgun (WGS) entry which is preliminary data.</text>
</comment>
<reference evidence="2" key="1">
    <citation type="submission" date="2021-04" db="EMBL/GenBank/DDBJ databases">
        <title>Genome seq and assembly of Bacillus sp.</title>
        <authorList>
            <person name="Chhetri G."/>
        </authorList>
    </citation>
    <scope>NUCLEOTIDE SEQUENCE</scope>
    <source>
        <strain evidence="2">RG28</strain>
    </source>
</reference>
<dbReference type="AlphaFoldDB" id="A0A940NRM7"/>
<sequence length="168" mass="19358">MVHIRKAVISDAEGISKVHVDSWRTTYKNILPSEFLASLSYKRREIWWKEAVFNETNFLFVAENDNGQIIGFVNGGKERSSSYGEYKGEVYAFYLLEEEQGKGVGSLLIKAAIDQLKLLHLNSMLIWVLEKNPSRYFYERQGGHLVDRQEVEIGGVKLHEIAYGWKNL</sequence>
<dbReference type="CDD" id="cd04301">
    <property type="entry name" value="NAT_SF"/>
    <property type="match status" value="1"/>
</dbReference>
<gene>
    <name evidence="2" type="ORF">J5Y03_14120</name>
</gene>
<dbReference type="GO" id="GO:0016747">
    <property type="term" value="F:acyltransferase activity, transferring groups other than amino-acyl groups"/>
    <property type="evidence" value="ECO:0007669"/>
    <property type="project" value="InterPro"/>
</dbReference>
<name>A0A940NRM7_9BACI</name>
<proteinExistence type="predicted"/>